<proteinExistence type="predicted"/>
<dbReference type="STRING" id="332411.VI06_09130"/>
<dbReference type="AlphaFoldDB" id="A0A3G9GQ32"/>
<evidence type="ECO:0000313" key="2">
    <source>
        <dbReference type="Proteomes" id="UP000198290"/>
    </source>
</evidence>
<sequence length="74" mass="8443">MKHPRFDIDLDKHYNATVVIACVACGHENRHHLKSLSPDHSLRCQCGNDISMTHTAMQAAQRRVSELKQAYRIS</sequence>
<keyword evidence="2" id="KW-1185">Reference proteome</keyword>
<protein>
    <submittedName>
        <fullName evidence="1">Uncharacterized protein</fullName>
    </submittedName>
</protein>
<accession>A0A3G9GQ32</accession>
<dbReference type="KEGG" id="amah:DLM_4219"/>
<reference evidence="1 2" key="2">
    <citation type="journal article" date="2017" name="Genome Announc.">
        <title>Draft genome sequence of Aquitalea magnusonii strain H3, a plant growth-promoting bacterium of duckweed Lemna minor.</title>
        <authorList>
            <person name="Ishizawa H."/>
            <person name="Kuroda M."/>
            <person name="Ike M."/>
        </authorList>
    </citation>
    <scope>NUCLEOTIDE SEQUENCE [LARGE SCALE GENOMIC DNA]</scope>
    <source>
        <strain evidence="1 2">H3</strain>
    </source>
</reference>
<organism evidence="1 2">
    <name type="scientific">Aquitalea magnusonii</name>
    <dbReference type="NCBI Taxonomy" id="332411"/>
    <lineage>
        <taxon>Bacteria</taxon>
        <taxon>Pseudomonadati</taxon>
        <taxon>Pseudomonadota</taxon>
        <taxon>Betaproteobacteria</taxon>
        <taxon>Neisseriales</taxon>
        <taxon>Chromobacteriaceae</taxon>
        <taxon>Aquitalea</taxon>
    </lineage>
</organism>
<evidence type="ECO:0000313" key="1">
    <source>
        <dbReference type="EMBL" id="BBF87791.1"/>
    </source>
</evidence>
<name>A0A3G9GQ32_9NEIS</name>
<dbReference type="Proteomes" id="UP000198290">
    <property type="component" value="Chromosome"/>
</dbReference>
<dbReference type="RefSeq" id="WP_089082918.1">
    <property type="nucleotide sequence ID" value="NZ_AP018823.1"/>
</dbReference>
<reference evidence="2" key="1">
    <citation type="journal article" date="2017" name="Biotechnol. Biofuels">
        <title>Evaluation of environmental bacterial communities as a factor affecting the growth of duckweed Lemna minor.</title>
        <authorList>
            <person name="Ishizawa H."/>
            <person name="Kuroda M."/>
            <person name="Morikawa M."/>
            <person name="Ike M."/>
        </authorList>
    </citation>
    <scope>NUCLEOTIDE SEQUENCE [LARGE SCALE GENOMIC DNA]</scope>
    <source>
        <strain evidence="2">H3</strain>
    </source>
</reference>
<gene>
    <name evidence="1" type="ORF">DLM_4219</name>
</gene>
<reference evidence="2" key="3">
    <citation type="journal article" date="2017" name="Plant Physiol. Biochem.">
        <title>Differential oxidative and antioxidative response of duckweed Lemna minor toward plant growth promoting/inhibiting bacteria.</title>
        <authorList>
            <person name="Ishizawa H."/>
            <person name="Kuroda M."/>
            <person name="Morikawa M."/>
            <person name="Ike M."/>
        </authorList>
    </citation>
    <scope>NUCLEOTIDE SEQUENCE [LARGE SCALE GENOMIC DNA]</scope>
    <source>
        <strain evidence="2">H3</strain>
    </source>
</reference>
<dbReference type="EMBL" id="AP018823">
    <property type="protein sequence ID" value="BBF87791.1"/>
    <property type="molecule type" value="Genomic_DNA"/>
</dbReference>
<dbReference type="OrthoDB" id="8612928at2"/>